<comment type="caution">
    <text evidence="1">The sequence shown here is derived from an EMBL/GenBank/DDBJ whole genome shotgun (WGS) entry which is preliminary data.</text>
</comment>
<protein>
    <submittedName>
        <fullName evidence="1">Uncharacterized protein</fullName>
    </submittedName>
</protein>
<evidence type="ECO:0000313" key="1">
    <source>
        <dbReference type="EMBL" id="MBW4660205.1"/>
    </source>
</evidence>
<proteinExistence type="predicted"/>
<sequence>MSTQTTLQVRLLARHLLELILTSKLAEEEALNPDDFFKEWIPKKYGIPYGQKTATWVQGVDRPLTYRQACIWEIKLYFPDLKDVTIDKGWGKSFEKSPFYIPPFLAILDKWYRILEVAGNLNS</sequence>
<dbReference type="Proteomes" id="UP000757435">
    <property type="component" value="Unassembled WGS sequence"/>
</dbReference>
<organism evidence="1 2">
    <name type="scientific">Drouetiella hepatica Uher 2000/2452</name>
    <dbReference type="NCBI Taxonomy" id="904376"/>
    <lineage>
        <taxon>Bacteria</taxon>
        <taxon>Bacillati</taxon>
        <taxon>Cyanobacteriota</taxon>
        <taxon>Cyanophyceae</taxon>
        <taxon>Oculatellales</taxon>
        <taxon>Oculatellaceae</taxon>
        <taxon>Drouetiella</taxon>
    </lineage>
</organism>
<gene>
    <name evidence="1" type="ORF">KME15_16135</name>
</gene>
<accession>A0A951QCZ9</accession>
<dbReference type="EMBL" id="JAHHHD010000018">
    <property type="protein sequence ID" value="MBW4660205.1"/>
    <property type="molecule type" value="Genomic_DNA"/>
</dbReference>
<evidence type="ECO:0000313" key="2">
    <source>
        <dbReference type="Proteomes" id="UP000757435"/>
    </source>
</evidence>
<dbReference type="AlphaFoldDB" id="A0A951QCZ9"/>
<name>A0A951QCZ9_9CYAN</name>
<reference evidence="1" key="2">
    <citation type="journal article" date="2022" name="Microbiol. Resour. Announc.">
        <title>Metagenome Sequencing to Explore Phylogenomics of Terrestrial Cyanobacteria.</title>
        <authorList>
            <person name="Ward R.D."/>
            <person name="Stajich J.E."/>
            <person name="Johansen J.R."/>
            <person name="Huntemann M."/>
            <person name="Clum A."/>
            <person name="Foster B."/>
            <person name="Foster B."/>
            <person name="Roux S."/>
            <person name="Palaniappan K."/>
            <person name="Varghese N."/>
            <person name="Mukherjee S."/>
            <person name="Reddy T.B.K."/>
            <person name="Daum C."/>
            <person name="Copeland A."/>
            <person name="Chen I.A."/>
            <person name="Ivanova N.N."/>
            <person name="Kyrpides N.C."/>
            <person name="Shapiro N."/>
            <person name="Eloe-Fadrosh E.A."/>
            <person name="Pietrasiak N."/>
        </authorList>
    </citation>
    <scope>NUCLEOTIDE SEQUENCE</scope>
    <source>
        <strain evidence="1">UHER 2000/2452</strain>
    </source>
</reference>
<reference evidence="1" key="1">
    <citation type="submission" date="2021-05" db="EMBL/GenBank/DDBJ databases">
        <authorList>
            <person name="Pietrasiak N."/>
            <person name="Ward R."/>
            <person name="Stajich J.E."/>
            <person name="Kurbessoian T."/>
        </authorList>
    </citation>
    <scope>NUCLEOTIDE SEQUENCE</scope>
    <source>
        <strain evidence="1">UHER 2000/2452</strain>
    </source>
</reference>